<dbReference type="InterPro" id="IPR003593">
    <property type="entry name" value="AAA+_ATPase"/>
</dbReference>
<dbReference type="OrthoDB" id="9804819at2"/>
<reference evidence="7 8" key="1">
    <citation type="submission" date="2018-05" db="EMBL/GenBank/DDBJ databases">
        <title>Brachybacterium sp. M1HQ-2T, whole genome shotgun sequence.</title>
        <authorList>
            <person name="Tuo L."/>
        </authorList>
    </citation>
    <scope>NUCLEOTIDE SEQUENCE [LARGE SCALE GENOMIC DNA]</scope>
    <source>
        <strain evidence="7 8">M1HQ-2</strain>
    </source>
</reference>
<evidence type="ECO:0000256" key="3">
    <source>
        <dbReference type="ARBA" id="ARBA00022741"/>
    </source>
</evidence>
<keyword evidence="4 7" id="KW-0067">ATP-binding</keyword>
<keyword evidence="3" id="KW-0547">Nucleotide-binding</keyword>
<keyword evidence="2" id="KW-0813">Transport</keyword>
<sequence>MVGDMNDHAPALEIRDLTRSFGSVRALDGAGLCARRGEVTALLGPNGAGKTTTISCATGLLKPDSGSVEVLGEDPWQAGADLRARVGVMIQDGGLASGATALQLLHYGASLYAYPLEADEVAEHLGITDFGGTLVRRLSGGQRQRLALALAIIGRPELVFLDEPTAGMDPGIRRTVRDLIRALARTGTAVVLTTHLMDDVEGLADQVVVISGGRTVAAGTVDEVIAAHRAPDATLTVTARARGVAPDAAEALSADLRATARLHGVDLELSTGGAADLESVLLDLIDEPDAGGLAAATARTREAR</sequence>
<dbReference type="CDD" id="cd03230">
    <property type="entry name" value="ABC_DR_subfamily_A"/>
    <property type="match status" value="1"/>
</dbReference>
<dbReference type="InterPro" id="IPR027417">
    <property type="entry name" value="P-loop_NTPase"/>
</dbReference>
<dbReference type="AlphaFoldDB" id="A0A2U2RIY5"/>
<evidence type="ECO:0000256" key="1">
    <source>
        <dbReference type="ARBA" id="ARBA00004202"/>
    </source>
</evidence>
<dbReference type="InterPro" id="IPR050763">
    <property type="entry name" value="ABC_transporter_ATP-binding"/>
</dbReference>
<dbReference type="Pfam" id="PF00005">
    <property type="entry name" value="ABC_tran"/>
    <property type="match status" value="1"/>
</dbReference>
<dbReference type="PANTHER" id="PTHR42711:SF16">
    <property type="entry name" value="ABC TRANSPORTER ATP-BINDING PROTEIN"/>
    <property type="match status" value="1"/>
</dbReference>
<gene>
    <name evidence="7" type="ORF">DEO23_11520</name>
</gene>
<name>A0A2U2RIY5_9MICO</name>
<dbReference type="GO" id="GO:0046677">
    <property type="term" value="P:response to antibiotic"/>
    <property type="evidence" value="ECO:0007669"/>
    <property type="project" value="UniProtKB-KW"/>
</dbReference>
<organism evidence="7 8">
    <name type="scientific">Brachybacterium endophyticum</name>
    <dbReference type="NCBI Taxonomy" id="2182385"/>
    <lineage>
        <taxon>Bacteria</taxon>
        <taxon>Bacillati</taxon>
        <taxon>Actinomycetota</taxon>
        <taxon>Actinomycetes</taxon>
        <taxon>Micrococcales</taxon>
        <taxon>Dermabacteraceae</taxon>
        <taxon>Brachybacterium</taxon>
    </lineage>
</organism>
<accession>A0A2U2RIY5</accession>
<dbReference type="EMBL" id="QFKX01000004">
    <property type="protein sequence ID" value="PWH05820.1"/>
    <property type="molecule type" value="Genomic_DNA"/>
</dbReference>
<dbReference type="PROSITE" id="PS00211">
    <property type="entry name" value="ABC_TRANSPORTER_1"/>
    <property type="match status" value="1"/>
</dbReference>
<dbReference type="SUPFAM" id="SSF52540">
    <property type="entry name" value="P-loop containing nucleoside triphosphate hydrolases"/>
    <property type="match status" value="1"/>
</dbReference>
<dbReference type="GO" id="GO:0005524">
    <property type="term" value="F:ATP binding"/>
    <property type="evidence" value="ECO:0007669"/>
    <property type="project" value="UniProtKB-KW"/>
</dbReference>
<dbReference type="InterPro" id="IPR017871">
    <property type="entry name" value="ABC_transporter-like_CS"/>
</dbReference>
<evidence type="ECO:0000259" key="6">
    <source>
        <dbReference type="PROSITE" id="PS50893"/>
    </source>
</evidence>
<evidence type="ECO:0000256" key="2">
    <source>
        <dbReference type="ARBA" id="ARBA00022448"/>
    </source>
</evidence>
<comment type="caution">
    <text evidence="7">The sequence shown here is derived from an EMBL/GenBank/DDBJ whole genome shotgun (WGS) entry which is preliminary data.</text>
</comment>
<evidence type="ECO:0000256" key="5">
    <source>
        <dbReference type="ARBA" id="ARBA00023251"/>
    </source>
</evidence>
<dbReference type="PROSITE" id="PS50893">
    <property type="entry name" value="ABC_TRANSPORTER_2"/>
    <property type="match status" value="1"/>
</dbReference>
<evidence type="ECO:0000256" key="4">
    <source>
        <dbReference type="ARBA" id="ARBA00022840"/>
    </source>
</evidence>
<comment type="subcellular location">
    <subcellularLocation>
        <location evidence="1">Cell membrane</location>
        <topology evidence="1">Peripheral membrane protein</topology>
    </subcellularLocation>
</comment>
<dbReference type="SMART" id="SM00382">
    <property type="entry name" value="AAA"/>
    <property type="match status" value="1"/>
</dbReference>
<evidence type="ECO:0000313" key="7">
    <source>
        <dbReference type="EMBL" id="PWH05820.1"/>
    </source>
</evidence>
<keyword evidence="8" id="KW-1185">Reference proteome</keyword>
<protein>
    <submittedName>
        <fullName evidence="7">ABC transporter ATP-binding protein</fullName>
    </submittedName>
</protein>
<dbReference type="Gene3D" id="3.40.50.300">
    <property type="entry name" value="P-loop containing nucleotide triphosphate hydrolases"/>
    <property type="match status" value="1"/>
</dbReference>
<feature type="domain" description="ABC transporter" evidence="6">
    <location>
        <begin position="12"/>
        <end position="237"/>
    </location>
</feature>
<dbReference type="PANTHER" id="PTHR42711">
    <property type="entry name" value="ABC TRANSPORTER ATP-BINDING PROTEIN"/>
    <property type="match status" value="1"/>
</dbReference>
<keyword evidence="5" id="KW-0046">Antibiotic resistance</keyword>
<dbReference type="InterPro" id="IPR003439">
    <property type="entry name" value="ABC_transporter-like_ATP-bd"/>
</dbReference>
<dbReference type="Proteomes" id="UP000245590">
    <property type="component" value="Unassembled WGS sequence"/>
</dbReference>
<dbReference type="GO" id="GO:0016887">
    <property type="term" value="F:ATP hydrolysis activity"/>
    <property type="evidence" value="ECO:0007669"/>
    <property type="project" value="InterPro"/>
</dbReference>
<dbReference type="GO" id="GO:0005886">
    <property type="term" value="C:plasma membrane"/>
    <property type="evidence" value="ECO:0007669"/>
    <property type="project" value="UniProtKB-SubCell"/>
</dbReference>
<evidence type="ECO:0000313" key="8">
    <source>
        <dbReference type="Proteomes" id="UP000245590"/>
    </source>
</evidence>
<proteinExistence type="predicted"/>